<gene>
    <name evidence="6 8" type="primary">rnd</name>
    <name evidence="8" type="ORF">NLF92_03570</name>
</gene>
<dbReference type="SUPFAM" id="SSF47819">
    <property type="entry name" value="HRDC-like"/>
    <property type="match status" value="2"/>
</dbReference>
<dbReference type="Pfam" id="PF01612">
    <property type="entry name" value="DNA_pol_A_exo1"/>
    <property type="match status" value="1"/>
</dbReference>
<dbReference type="RefSeq" id="WP_254098969.1">
    <property type="nucleotide sequence ID" value="NZ_JANATA010000004.1"/>
</dbReference>
<dbReference type="Pfam" id="PF00570">
    <property type="entry name" value="HRDC"/>
    <property type="match status" value="1"/>
</dbReference>
<keyword evidence="5 6" id="KW-0269">Exonuclease</keyword>
<dbReference type="HAMAP" id="MF_01899">
    <property type="entry name" value="RNase_D"/>
    <property type="match status" value="1"/>
</dbReference>
<sequence>MSYTFIDSSDELAKYCKQASQHKAIAVDTEFVRTRTFYPQIGLVQIYDGESVALIDPIAIDDLSDLTALMLNENVVKVFHACSEDLETFNHALDIIPTPIYDTQIAAGFAKIGPTMGYGRMVEALLEKTLEKGESRTDWLKRPLSSEQLQYAAEDVLFLLPCYELLVNKLPAHKNEWVAQEITQLSLRKAAELAPEDAYLLFKNIHKLNPLNLAVLQRLAAWRLRYARRHDITQNFIARETSLYEVALKLPTSKSAVFHLDVVAPQEARKHGEVFAQIVKECRALDPNEYPPHARRLMDVPSYKKMYANIKAICQTVAEEVDCELAELASKRQINQILTWYWWDYDDTRAWGMQPDLMTGWRAPLLAQKIQDLMLETTRA</sequence>
<organism evidence="8 9">
    <name type="scientific">Opacimonas viscosa</name>
    <dbReference type="NCBI Taxonomy" id="2961944"/>
    <lineage>
        <taxon>Bacteria</taxon>
        <taxon>Pseudomonadati</taxon>
        <taxon>Pseudomonadota</taxon>
        <taxon>Gammaproteobacteria</taxon>
        <taxon>Alteromonadales</taxon>
        <taxon>Alteromonadaceae</taxon>
        <taxon>Opacimonas</taxon>
    </lineage>
</organism>
<evidence type="ECO:0000256" key="3">
    <source>
        <dbReference type="ARBA" id="ARBA00022722"/>
    </source>
</evidence>
<dbReference type="SMART" id="SM00341">
    <property type="entry name" value="HRDC"/>
    <property type="match status" value="1"/>
</dbReference>
<dbReference type="EC" id="3.1.13.5" evidence="6"/>
<accession>A0AA41X3Q5</accession>
<comment type="subcellular location">
    <subcellularLocation>
        <location evidence="6">Cytoplasm</location>
    </subcellularLocation>
</comment>
<dbReference type="InterPro" id="IPR048579">
    <property type="entry name" value="RNAseD_HRDC_C"/>
</dbReference>
<dbReference type="GO" id="GO:0003676">
    <property type="term" value="F:nucleic acid binding"/>
    <property type="evidence" value="ECO:0007669"/>
    <property type="project" value="InterPro"/>
</dbReference>
<dbReference type="InterPro" id="IPR002121">
    <property type="entry name" value="HRDC_dom"/>
</dbReference>
<dbReference type="InterPro" id="IPR006292">
    <property type="entry name" value="RNase_D"/>
</dbReference>
<comment type="catalytic activity">
    <reaction evidence="6">
        <text>Exonucleolytic cleavage that removes extra residues from the 3'-terminus of tRNA to produce 5'-mononucleotides.</text>
        <dbReference type="EC" id="3.1.13.5"/>
    </reaction>
</comment>
<dbReference type="GO" id="GO:0033890">
    <property type="term" value="F:ribonuclease D activity"/>
    <property type="evidence" value="ECO:0007669"/>
    <property type="project" value="UniProtKB-UniRule"/>
</dbReference>
<dbReference type="SMART" id="SM00474">
    <property type="entry name" value="35EXOc"/>
    <property type="match status" value="1"/>
</dbReference>
<dbReference type="InterPro" id="IPR051086">
    <property type="entry name" value="RNase_D-like"/>
</dbReference>
<dbReference type="InterPro" id="IPR036397">
    <property type="entry name" value="RNaseH_sf"/>
</dbReference>
<dbReference type="GO" id="GO:0042780">
    <property type="term" value="P:tRNA 3'-end processing"/>
    <property type="evidence" value="ECO:0007669"/>
    <property type="project" value="UniProtKB-UniRule"/>
</dbReference>
<dbReference type="GO" id="GO:0000166">
    <property type="term" value="F:nucleotide binding"/>
    <property type="evidence" value="ECO:0007669"/>
    <property type="project" value="InterPro"/>
</dbReference>
<protein>
    <recommendedName>
        <fullName evidence="6">Ribonuclease D</fullName>
        <shortName evidence="6">RNase D</shortName>
        <ecNumber evidence="6">3.1.13.5</ecNumber>
    </recommendedName>
</protein>
<name>A0AA41X3Q5_9ALTE</name>
<dbReference type="GO" id="GO:0008408">
    <property type="term" value="F:3'-5' exonuclease activity"/>
    <property type="evidence" value="ECO:0007669"/>
    <property type="project" value="InterPro"/>
</dbReference>
<dbReference type="PANTHER" id="PTHR47649:SF1">
    <property type="entry name" value="RIBONUCLEASE D"/>
    <property type="match status" value="1"/>
</dbReference>
<dbReference type="EMBL" id="JANATA010000004">
    <property type="protein sequence ID" value="MCP3428024.1"/>
    <property type="molecule type" value="Genomic_DNA"/>
</dbReference>
<dbReference type="GO" id="GO:0005737">
    <property type="term" value="C:cytoplasm"/>
    <property type="evidence" value="ECO:0007669"/>
    <property type="project" value="UniProtKB-SubCell"/>
</dbReference>
<comment type="similarity">
    <text evidence="6">Belongs to the RNase D family.</text>
</comment>
<keyword evidence="2 6" id="KW-0819">tRNA processing</keyword>
<keyword evidence="1 6" id="KW-0963">Cytoplasm</keyword>
<reference evidence="8" key="1">
    <citation type="submission" date="2022-07" db="EMBL/GenBank/DDBJ databases">
        <title>Characterization of the Novel Bacterium Alteromonas immobilis LMIT006 and Alteromonas gregis LMIT007.</title>
        <authorList>
            <person name="Lin X."/>
        </authorList>
    </citation>
    <scope>NUCLEOTIDE SEQUENCE</scope>
    <source>
        <strain evidence="8">LMIT007</strain>
    </source>
</reference>
<dbReference type="PROSITE" id="PS50967">
    <property type="entry name" value="HRDC"/>
    <property type="match status" value="1"/>
</dbReference>
<evidence type="ECO:0000313" key="9">
    <source>
        <dbReference type="Proteomes" id="UP001165413"/>
    </source>
</evidence>
<dbReference type="NCBIfam" id="TIGR01388">
    <property type="entry name" value="rnd"/>
    <property type="match status" value="1"/>
</dbReference>
<evidence type="ECO:0000256" key="5">
    <source>
        <dbReference type="ARBA" id="ARBA00022839"/>
    </source>
</evidence>
<dbReference type="AlphaFoldDB" id="A0AA41X3Q5"/>
<evidence type="ECO:0000256" key="4">
    <source>
        <dbReference type="ARBA" id="ARBA00022801"/>
    </source>
</evidence>
<proteinExistence type="inferred from homology"/>
<keyword evidence="9" id="KW-1185">Reference proteome</keyword>
<evidence type="ECO:0000313" key="8">
    <source>
        <dbReference type="EMBL" id="MCP3428024.1"/>
    </source>
</evidence>
<dbReference type="InterPro" id="IPR044876">
    <property type="entry name" value="HRDC_dom_sf"/>
</dbReference>
<keyword evidence="4 6" id="KW-0378">Hydrolase</keyword>
<comment type="function">
    <text evidence="6">Exonuclease involved in the 3' processing of various precursor tRNAs. Initiates hydrolysis at the 3'-terminus of an RNA molecule and releases 5'-mononucleotides.</text>
</comment>
<dbReference type="Gene3D" id="3.30.420.10">
    <property type="entry name" value="Ribonuclease H-like superfamily/Ribonuclease H"/>
    <property type="match status" value="1"/>
</dbReference>
<comment type="caution">
    <text evidence="8">The sequence shown here is derived from an EMBL/GenBank/DDBJ whole genome shotgun (WGS) entry which is preliminary data.</text>
</comment>
<feature type="domain" description="HRDC" evidence="7">
    <location>
        <begin position="209"/>
        <end position="289"/>
    </location>
</feature>
<dbReference type="Pfam" id="PF21293">
    <property type="entry name" value="RNAseD_HRDC_C"/>
    <property type="match status" value="1"/>
</dbReference>
<dbReference type="CDD" id="cd06142">
    <property type="entry name" value="RNaseD_exo"/>
    <property type="match status" value="1"/>
</dbReference>
<dbReference type="InterPro" id="IPR010997">
    <property type="entry name" value="HRDC-like_sf"/>
</dbReference>
<dbReference type="SUPFAM" id="SSF53098">
    <property type="entry name" value="Ribonuclease H-like"/>
    <property type="match status" value="1"/>
</dbReference>
<dbReference type="InterPro" id="IPR002562">
    <property type="entry name" value="3'-5'_exonuclease_dom"/>
</dbReference>
<evidence type="ECO:0000256" key="2">
    <source>
        <dbReference type="ARBA" id="ARBA00022694"/>
    </source>
</evidence>
<dbReference type="Gene3D" id="1.10.150.80">
    <property type="entry name" value="HRDC domain"/>
    <property type="match status" value="2"/>
</dbReference>
<dbReference type="PANTHER" id="PTHR47649">
    <property type="entry name" value="RIBONUCLEASE D"/>
    <property type="match status" value="1"/>
</dbReference>
<evidence type="ECO:0000256" key="6">
    <source>
        <dbReference type="HAMAP-Rule" id="MF_01899"/>
    </source>
</evidence>
<evidence type="ECO:0000259" key="7">
    <source>
        <dbReference type="PROSITE" id="PS50967"/>
    </source>
</evidence>
<dbReference type="Proteomes" id="UP001165413">
    <property type="component" value="Unassembled WGS sequence"/>
</dbReference>
<keyword evidence="3 6" id="KW-0540">Nuclease</keyword>
<dbReference type="InterPro" id="IPR012337">
    <property type="entry name" value="RNaseH-like_sf"/>
</dbReference>
<comment type="cofactor">
    <cofactor evidence="6">
        <name>a divalent metal cation</name>
        <dbReference type="ChEBI" id="CHEBI:60240"/>
    </cofactor>
</comment>
<evidence type="ECO:0000256" key="1">
    <source>
        <dbReference type="ARBA" id="ARBA00022490"/>
    </source>
</evidence>